<evidence type="ECO:0000256" key="1">
    <source>
        <dbReference type="ARBA" id="ARBA00000085"/>
    </source>
</evidence>
<feature type="domain" description="Histidine kinase" evidence="11">
    <location>
        <begin position="143"/>
        <end position="357"/>
    </location>
</feature>
<dbReference type="PROSITE" id="PS50110">
    <property type="entry name" value="RESPONSE_REGULATORY"/>
    <property type="match status" value="1"/>
</dbReference>
<dbReference type="Pfam" id="PF00512">
    <property type="entry name" value="HisKA"/>
    <property type="match status" value="1"/>
</dbReference>
<dbReference type="Pfam" id="PF00072">
    <property type="entry name" value="Response_reg"/>
    <property type="match status" value="1"/>
</dbReference>
<dbReference type="EC" id="2.7.13.3" evidence="3"/>
<comment type="subcellular location">
    <subcellularLocation>
        <location evidence="2">Membrane</location>
    </subcellularLocation>
</comment>
<organism evidence="13 14">
    <name type="scientific">Blautia celeris</name>
    <dbReference type="NCBI Taxonomy" id="2763026"/>
    <lineage>
        <taxon>Bacteria</taxon>
        <taxon>Bacillati</taxon>
        <taxon>Bacillota</taxon>
        <taxon>Clostridia</taxon>
        <taxon>Lachnospirales</taxon>
        <taxon>Lachnospiraceae</taxon>
        <taxon>Blautia</taxon>
    </lineage>
</organism>
<dbReference type="GO" id="GO:0016301">
    <property type="term" value="F:kinase activity"/>
    <property type="evidence" value="ECO:0007669"/>
    <property type="project" value="UniProtKB-KW"/>
</dbReference>
<evidence type="ECO:0000256" key="4">
    <source>
        <dbReference type="ARBA" id="ARBA00018672"/>
    </source>
</evidence>
<dbReference type="Proteomes" id="UP000654573">
    <property type="component" value="Unassembled WGS sequence"/>
</dbReference>
<keyword evidence="8" id="KW-0902">Two-component regulatory system</keyword>
<dbReference type="Pfam" id="PF02518">
    <property type="entry name" value="HATPase_c"/>
    <property type="match status" value="1"/>
</dbReference>
<dbReference type="PROSITE" id="PS50109">
    <property type="entry name" value="HIS_KIN"/>
    <property type="match status" value="1"/>
</dbReference>
<dbReference type="EMBL" id="JACOOU010000001">
    <property type="protein sequence ID" value="MBC5671198.1"/>
    <property type="molecule type" value="Genomic_DNA"/>
</dbReference>
<evidence type="ECO:0000256" key="10">
    <source>
        <dbReference type="PROSITE-ProRule" id="PRU00169"/>
    </source>
</evidence>
<protein>
    <recommendedName>
        <fullName evidence="4">Stage 0 sporulation protein A homolog</fullName>
        <ecNumber evidence="3">2.7.13.3</ecNumber>
    </recommendedName>
</protein>
<dbReference type="PANTHER" id="PTHR42878:SF15">
    <property type="entry name" value="BACTERIOPHYTOCHROME"/>
    <property type="match status" value="1"/>
</dbReference>
<evidence type="ECO:0000256" key="3">
    <source>
        <dbReference type="ARBA" id="ARBA00012438"/>
    </source>
</evidence>
<dbReference type="SUPFAM" id="SSF52172">
    <property type="entry name" value="CheY-like"/>
    <property type="match status" value="1"/>
</dbReference>
<keyword evidence="5 10" id="KW-0597">Phosphoprotein</keyword>
<evidence type="ECO:0000259" key="11">
    <source>
        <dbReference type="PROSITE" id="PS50109"/>
    </source>
</evidence>
<dbReference type="InterPro" id="IPR005467">
    <property type="entry name" value="His_kinase_dom"/>
</dbReference>
<evidence type="ECO:0000313" key="13">
    <source>
        <dbReference type="EMBL" id="MBC5671198.1"/>
    </source>
</evidence>
<proteinExistence type="predicted"/>
<comment type="function">
    <text evidence="9">May play the central regulatory role in sporulation. It may be an element of the effector pathway responsible for the activation of sporulation genes in response to nutritional stress. Spo0A may act in concert with spo0H (a sigma factor) to control the expression of some genes that are critical to the sporulation process.</text>
</comment>
<name>A0ABR7F7P2_9FIRM</name>
<dbReference type="PRINTS" id="PR00344">
    <property type="entry name" value="BCTRLSENSOR"/>
</dbReference>
<dbReference type="PANTHER" id="PTHR42878">
    <property type="entry name" value="TWO-COMPONENT HISTIDINE KINASE"/>
    <property type="match status" value="1"/>
</dbReference>
<sequence length="366" mass="40719">MTPINILIVDDVPEHLQNAGTILKELGYPIRVALNGRDALRLIKRQRPSIVLLDVSMEGMDGFQVCRAIRTKKEYEDISVVFVTASDDEQSIQEGFLAGGQDYVSKPFRPLELLARVKNQIRIVSQSEGLKDAYHELDQFCHNISHDLKSPLLVLRQLAAMLTDTCPVRENSEAAVIAGLLDEKCEQLLKMAERLLELSRTGQVESHMQPVDLAELFRNTCEELTGLEPGRKFLISVKEIPVLNADPALMKLLAQNIFSNAIKFTRRRETAEITVSCTEDASGLTVTVKDNGAGFDQANAGKLFQVFSRLHDTSQFEGTGVGLTIVERIMRTHEGSVSISGEPDRGAAVTLHFPRKLLCCRTHREP</sequence>
<evidence type="ECO:0000256" key="5">
    <source>
        <dbReference type="ARBA" id="ARBA00022553"/>
    </source>
</evidence>
<keyword evidence="7 13" id="KW-0418">Kinase</keyword>
<dbReference type="SMART" id="SM00448">
    <property type="entry name" value="REC"/>
    <property type="match status" value="1"/>
</dbReference>
<dbReference type="SUPFAM" id="SSF55874">
    <property type="entry name" value="ATPase domain of HSP90 chaperone/DNA topoisomerase II/histidine kinase"/>
    <property type="match status" value="1"/>
</dbReference>
<dbReference type="SMART" id="SM00388">
    <property type="entry name" value="HisKA"/>
    <property type="match status" value="1"/>
</dbReference>
<keyword evidence="6" id="KW-0808">Transferase</keyword>
<dbReference type="SMART" id="SM00387">
    <property type="entry name" value="HATPase_c"/>
    <property type="match status" value="1"/>
</dbReference>
<dbReference type="InterPro" id="IPR001789">
    <property type="entry name" value="Sig_transdc_resp-reg_receiver"/>
</dbReference>
<gene>
    <name evidence="13" type="ORF">H8S76_02980</name>
</gene>
<dbReference type="Gene3D" id="3.30.565.10">
    <property type="entry name" value="Histidine kinase-like ATPase, C-terminal domain"/>
    <property type="match status" value="1"/>
</dbReference>
<feature type="modified residue" description="4-aspartylphosphate" evidence="10">
    <location>
        <position position="54"/>
    </location>
</feature>
<accession>A0ABR7F7P2</accession>
<dbReference type="InterPro" id="IPR003594">
    <property type="entry name" value="HATPase_dom"/>
</dbReference>
<dbReference type="Gene3D" id="1.10.287.130">
    <property type="match status" value="1"/>
</dbReference>
<keyword evidence="14" id="KW-1185">Reference proteome</keyword>
<reference evidence="13 14" key="1">
    <citation type="submission" date="2020-08" db="EMBL/GenBank/DDBJ databases">
        <title>Genome public.</title>
        <authorList>
            <person name="Liu C."/>
            <person name="Sun Q."/>
        </authorList>
    </citation>
    <scope>NUCLEOTIDE SEQUENCE [LARGE SCALE GENOMIC DNA]</scope>
    <source>
        <strain evidence="13 14">NSJ-34</strain>
    </source>
</reference>
<evidence type="ECO:0000256" key="6">
    <source>
        <dbReference type="ARBA" id="ARBA00022679"/>
    </source>
</evidence>
<dbReference type="InterPro" id="IPR050351">
    <property type="entry name" value="BphY/WalK/GraS-like"/>
</dbReference>
<dbReference type="RefSeq" id="WP_186970967.1">
    <property type="nucleotide sequence ID" value="NZ_JACOOU010000001.1"/>
</dbReference>
<feature type="domain" description="Response regulatory" evidence="12">
    <location>
        <begin position="5"/>
        <end position="121"/>
    </location>
</feature>
<evidence type="ECO:0000313" key="14">
    <source>
        <dbReference type="Proteomes" id="UP000654573"/>
    </source>
</evidence>
<evidence type="ECO:0000259" key="12">
    <source>
        <dbReference type="PROSITE" id="PS50110"/>
    </source>
</evidence>
<evidence type="ECO:0000256" key="8">
    <source>
        <dbReference type="ARBA" id="ARBA00023012"/>
    </source>
</evidence>
<dbReference type="CDD" id="cd00082">
    <property type="entry name" value="HisKA"/>
    <property type="match status" value="1"/>
</dbReference>
<dbReference type="Gene3D" id="3.40.50.2300">
    <property type="match status" value="1"/>
</dbReference>
<evidence type="ECO:0000256" key="2">
    <source>
        <dbReference type="ARBA" id="ARBA00004370"/>
    </source>
</evidence>
<dbReference type="InterPro" id="IPR004358">
    <property type="entry name" value="Sig_transdc_His_kin-like_C"/>
</dbReference>
<comment type="catalytic activity">
    <reaction evidence="1">
        <text>ATP + protein L-histidine = ADP + protein N-phospho-L-histidine.</text>
        <dbReference type="EC" id="2.7.13.3"/>
    </reaction>
</comment>
<evidence type="ECO:0000256" key="9">
    <source>
        <dbReference type="ARBA" id="ARBA00024867"/>
    </source>
</evidence>
<dbReference type="InterPro" id="IPR036890">
    <property type="entry name" value="HATPase_C_sf"/>
</dbReference>
<dbReference type="InterPro" id="IPR003661">
    <property type="entry name" value="HisK_dim/P_dom"/>
</dbReference>
<comment type="caution">
    <text evidence="13">The sequence shown here is derived from an EMBL/GenBank/DDBJ whole genome shotgun (WGS) entry which is preliminary data.</text>
</comment>
<dbReference type="InterPro" id="IPR011006">
    <property type="entry name" value="CheY-like_superfamily"/>
</dbReference>
<evidence type="ECO:0000256" key="7">
    <source>
        <dbReference type="ARBA" id="ARBA00022777"/>
    </source>
</evidence>